<comment type="caution">
    <text evidence="3">The sequence shown here is derived from an EMBL/GenBank/DDBJ whole genome shotgun (WGS) entry which is preliminary data.</text>
</comment>
<evidence type="ECO:0000313" key="3">
    <source>
        <dbReference type="EMBL" id="RDE49538.1"/>
    </source>
</evidence>
<reference evidence="3 4" key="1">
    <citation type="submission" date="2018-05" db="EMBL/GenBank/DDBJ databases">
        <title>Integrated omic analyses show evidence that a Ca. Accumulibacter phosphatis strain performs denitrification under micro-aerobic conditions.</title>
        <authorList>
            <person name="Camejo P.Y."/>
            <person name="Katherine M.D."/>
            <person name="Daniel N.R."/>
        </authorList>
    </citation>
    <scope>NUCLEOTIDE SEQUENCE [LARGE SCALE GENOMIC DNA]</scope>
    <source>
        <strain evidence="3">UW-LDO-IC</strain>
    </source>
</reference>
<evidence type="ECO:0000313" key="4">
    <source>
        <dbReference type="Proteomes" id="UP000253831"/>
    </source>
</evidence>
<evidence type="ECO:0008006" key="5">
    <source>
        <dbReference type="Google" id="ProtNLM"/>
    </source>
</evidence>
<accession>A0A369XQ53</accession>
<proteinExistence type="predicted"/>
<dbReference type="Proteomes" id="UP000253831">
    <property type="component" value="Unassembled WGS sequence"/>
</dbReference>
<keyword evidence="1" id="KW-1133">Transmembrane helix</keyword>
<feature type="signal peptide" evidence="2">
    <location>
        <begin position="1"/>
        <end position="23"/>
    </location>
</feature>
<feature type="transmembrane region" description="Helical" evidence="1">
    <location>
        <begin position="235"/>
        <end position="261"/>
    </location>
</feature>
<feature type="transmembrane region" description="Helical" evidence="1">
    <location>
        <begin position="143"/>
        <end position="165"/>
    </location>
</feature>
<organism evidence="3 4">
    <name type="scientific">Candidatus Accumulibacter meliphilus</name>
    <dbReference type="NCBI Taxonomy" id="2211374"/>
    <lineage>
        <taxon>Bacteria</taxon>
        <taxon>Pseudomonadati</taxon>
        <taxon>Pseudomonadota</taxon>
        <taxon>Betaproteobacteria</taxon>
        <taxon>Candidatus Accumulibacter</taxon>
    </lineage>
</organism>
<dbReference type="AlphaFoldDB" id="A0A369XQ53"/>
<dbReference type="EMBL" id="QPGA01000039">
    <property type="protein sequence ID" value="RDE49538.1"/>
    <property type="molecule type" value="Genomic_DNA"/>
</dbReference>
<gene>
    <name evidence="3" type="ORF">DVS81_16105</name>
</gene>
<feature type="chain" id="PRO_5016926029" description="Transmembrane protein" evidence="2">
    <location>
        <begin position="24"/>
        <end position="270"/>
    </location>
</feature>
<feature type="transmembrane region" description="Helical" evidence="1">
    <location>
        <begin position="110"/>
        <end position="131"/>
    </location>
</feature>
<keyword evidence="1" id="KW-0472">Membrane</keyword>
<dbReference type="PROSITE" id="PS51257">
    <property type="entry name" value="PROKAR_LIPOPROTEIN"/>
    <property type="match status" value="1"/>
</dbReference>
<evidence type="ECO:0000256" key="1">
    <source>
        <dbReference type="SAM" id="Phobius"/>
    </source>
</evidence>
<sequence>MPIARRFVLALAMASLVACSWLAPLDSIATQQADAGLKRALLSFATARALNAAISVAQGTEIAVQPGGMGVVLAPGQVLDPVNDLVEQFSNVMLAASVAFGVQKMLISMAGYWLISLLISGAALCWAWFHFHQQVLPAWLARTLVVLLMLRFAVPAVTIGSDLLFEKFLVGDYDASQQVMSAAPAQVARLDAPQPLPVGEQGLLDRIKGWWGQDLEVKARFDALQQAAEQATEHIITLIVVFLLQTVVIPLLLVSGLYGLVRAAFTVRRS</sequence>
<name>A0A369XQ53_9PROT</name>
<keyword evidence="2" id="KW-0732">Signal</keyword>
<protein>
    <recommendedName>
        <fullName evidence="5">Transmembrane protein</fullName>
    </recommendedName>
</protein>
<keyword evidence="1" id="KW-0812">Transmembrane</keyword>
<evidence type="ECO:0000256" key="2">
    <source>
        <dbReference type="SAM" id="SignalP"/>
    </source>
</evidence>